<reference evidence="3" key="1">
    <citation type="submission" date="2007-04" db="EMBL/GenBank/DDBJ databases">
        <title>Annotation of Pediculus humanus corporis strain USDA.</title>
        <authorList>
            <person name="Kirkness E."/>
            <person name="Hannick L."/>
            <person name="Hass B."/>
            <person name="Bruggner R."/>
            <person name="Lawson D."/>
            <person name="Bidwell S."/>
            <person name="Joardar V."/>
            <person name="Caler E."/>
            <person name="Walenz B."/>
            <person name="Inman J."/>
            <person name="Schobel S."/>
            <person name="Galinsky K."/>
            <person name="Amedeo P."/>
            <person name="Strausberg R."/>
        </authorList>
    </citation>
    <scope>NUCLEOTIDE SEQUENCE</scope>
    <source>
        <strain evidence="3">USDA</strain>
    </source>
</reference>
<dbReference type="InterPro" id="IPR009091">
    <property type="entry name" value="RCC1/BLIP-II"/>
</dbReference>
<gene>
    <name evidence="4" type="primary">8239021</name>
    <name evidence="3" type="ORF">Phum_PHUM278630</name>
</gene>
<evidence type="ECO:0000313" key="5">
    <source>
        <dbReference type="Proteomes" id="UP000009046"/>
    </source>
</evidence>
<dbReference type="KEGG" id="phu:Phum_PHUM278630"/>
<accession>E0VL17</accession>
<dbReference type="InterPro" id="IPR056499">
    <property type="entry name" value="Beta-prop_HPS5-like"/>
</dbReference>
<evidence type="ECO:0000313" key="3">
    <source>
        <dbReference type="EMBL" id="EEB14073.1"/>
    </source>
</evidence>
<feature type="domain" description="HPS5-like beta-propeller" evidence="2">
    <location>
        <begin position="35"/>
        <end position="344"/>
    </location>
</feature>
<reference evidence="4" key="3">
    <citation type="submission" date="2020-05" db="UniProtKB">
        <authorList>
            <consortium name="EnsemblMetazoa"/>
        </authorList>
    </citation>
    <scope>IDENTIFICATION</scope>
    <source>
        <strain evidence="4">USDA</strain>
    </source>
</reference>
<feature type="compositionally biased region" description="Polar residues" evidence="1">
    <location>
        <begin position="655"/>
        <end position="686"/>
    </location>
</feature>
<dbReference type="InterPro" id="IPR006624">
    <property type="entry name" value="Beta-propeller_rpt_TECPR"/>
</dbReference>
<dbReference type="HOGENOM" id="CLU_005841_0_0_1"/>
<dbReference type="GO" id="GO:0032527">
    <property type="term" value="P:protein exit from endoplasmic reticulum"/>
    <property type="evidence" value="ECO:0007669"/>
    <property type="project" value="TreeGrafter"/>
</dbReference>
<dbReference type="RefSeq" id="XP_002426811.1">
    <property type="nucleotide sequence ID" value="XM_002426766.1"/>
</dbReference>
<reference evidence="3" key="2">
    <citation type="submission" date="2007-04" db="EMBL/GenBank/DDBJ databases">
        <title>The genome of the human body louse.</title>
        <authorList>
            <consortium name="The Human Body Louse Genome Consortium"/>
            <person name="Kirkness E."/>
            <person name="Walenz B."/>
            <person name="Hass B."/>
            <person name="Bruggner R."/>
            <person name="Strausberg R."/>
        </authorList>
    </citation>
    <scope>NUCLEOTIDE SEQUENCE</scope>
    <source>
        <strain evidence="3">USDA</strain>
    </source>
</reference>
<dbReference type="InterPro" id="IPR036322">
    <property type="entry name" value="WD40_repeat_dom_sf"/>
</dbReference>
<dbReference type="CTD" id="8239021"/>
<dbReference type="Pfam" id="PF19193">
    <property type="entry name" value="Tectonin"/>
    <property type="match status" value="1"/>
</dbReference>
<dbReference type="eggNOG" id="KOG3621">
    <property type="taxonomic scope" value="Eukaryota"/>
</dbReference>
<dbReference type="Pfam" id="PF06462">
    <property type="entry name" value="Hyd_WA"/>
    <property type="match status" value="1"/>
</dbReference>
<proteinExistence type="predicted"/>
<dbReference type="EMBL" id="DS235263">
    <property type="protein sequence ID" value="EEB14073.1"/>
    <property type="molecule type" value="Genomic_DNA"/>
</dbReference>
<dbReference type="PANTHER" id="PTHR23287:SF16">
    <property type="entry name" value="TECTONIN BETA-PROPELLER REPEAT-CONTAINING PROTEIN 2"/>
    <property type="match status" value="1"/>
</dbReference>
<dbReference type="Pfam" id="PF23756">
    <property type="entry name" value="Beta-prop_HPS5"/>
    <property type="match status" value="1"/>
</dbReference>
<dbReference type="OrthoDB" id="9930272at2759"/>
<dbReference type="GeneID" id="8239021"/>
<feature type="compositionally biased region" description="Low complexity" evidence="1">
    <location>
        <begin position="799"/>
        <end position="820"/>
    </location>
</feature>
<organism>
    <name type="scientific">Pediculus humanus subsp. corporis</name>
    <name type="common">Body louse</name>
    <dbReference type="NCBI Taxonomy" id="121224"/>
    <lineage>
        <taxon>Eukaryota</taxon>
        <taxon>Metazoa</taxon>
        <taxon>Ecdysozoa</taxon>
        <taxon>Arthropoda</taxon>
        <taxon>Hexapoda</taxon>
        <taxon>Insecta</taxon>
        <taxon>Pterygota</taxon>
        <taxon>Neoptera</taxon>
        <taxon>Paraneoptera</taxon>
        <taxon>Psocodea</taxon>
        <taxon>Troctomorpha</taxon>
        <taxon>Phthiraptera</taxon>
        <taxon>Anoplura</taxon>
        <taxon>Pediculidae</taxon>
        <taxon>Pediculus</taxon>
    </lineage>
</organism>
<dbReference type="SUPFAM" id="SSF50985">
    <property type="entry name" value="RCC1/BLIP-II"/>
    <property type="match status" value="1"/>
</dbReference>
<dbReference type="GO" id="GO:0005737">
    <property type="term" value="C:cytoplasm"/>
    <property type="evidence" value="ECO:0007669"/>
    <property type="project" value="GOC"/>
</dbReference>
<dbReference type="InParanoid" id="E0VL17"/>
<dbReference type="Gene3D" id="2.130.10.10">
    <property type="entry name" value="YVTN repeat-like/Quinoprotein amine dehydrogenase"/>
    <property type="match status" value="1"/>
</dbReference>
<dbReference type="EMBL" id="AAZO01003233">
    <property type="status" value="NOT_ANNOTATED_CDS"/>
    <property type="molecule type" value="Genomic_DNA"/>
</dbReference>
<name>E0VL17_PEDHC</name>
<protein>
    <recommendedName>
        <fullName evidence="2">HPS5-like beta-propeller domain-containing protein</fullName>
    </recommendedName>
</protein>
<dbReference type="OMA" id="WFRTGVC"/>
<dbReference type="EnsemblMetazoa" id="PHUM278630-RA">
    <property type="protein sequence ID" value="PHUM278630-PA"/>
    <property type="gene ID" value="PHUM278630"/>
</dbReference>
<evidence type="ECO:0000313" key="4">
    <source>
        <dbReference type="EnsemblMetazoa" id="PHUM278630-PA"/>
    </source>
</evidence>
<evidence type="ECO:0000259" key="2">
    <source>
        <dbReference type="Pfam" id="PF23756"/>
    </source>
</evidence>
<dbReference type="Proteomes" id="UP000009046">
    <property type="component" value="Unassembled WGS sequence"/>
</dbReference>
<dbReference type="PANTHER" id="PTHR23287">
    <property type="entry name" value="RUBY-EYE2-LIKE PROTEIN"/>
    <property type="match status" value="1"/>
</dbReference>
<keyword evidence="5" id="KW-1185">Reference proteome</keyword>
<dbReference type="SUPFAM" id="SSF101898">
    <property type="entry name" value="NHL repeat"/>
    <property type="match status" value="1"/>
</dbReference>
<dbReference type="InterPro" id="IPR015943">
    <property type="entry name" value="WD40/YVTN_repeat-like_dom_sf"/>
</dbReference>
<evidence type="ECO:0000256" key="1">
    <source>
        <dbReference type="SAM" id="MobiDB-lite"/>
    </source>
</evidence>
<sequence>MTEPICEDEGLLQEWSPLTQLLQHIPLKIQKGLFSQNLNLTCLDVISDYIVLGTNLSIVYWYCRESGDLQRLRLENSNCEITCVKVVSTVEYMVAAGTNQGIVTVFQIPKQVPKAVPNALKPKNKQIERFTINGLHNAPITNIEWSQNGMKLFSGDKNGVVVLTEIDFAMHLTKSAELLNEHFEITQLSYNQQSLLISTIFRSVICDGTKNWEICQVGTKERKILGKFGATFCKFEHGVVLYACRPGYRLWLSDKSGVVQQTLIFKSALQSTCPKIQIINPVNKKEPYDTGFGKIIQFGDNKLIAYNSEVLYVLHPGAVSVVSVLCNVRKILDLAVNENEIFVLEGERSLLRISPVPDKHSTDMLYNSMSRKAFNLDDFAAKIKDTAVGSIKKITKDLITIPEDSGLSCKKLIVIFFFSSSPNSPPTVADEAVELPPIVPLPNGMMPSLFPENVEVHSSIPNNSWSNNTFSNNSKPESVDNKVSNTLFNHDCHEEIIFRPLRKKRNKKPKNLLNSLVLESESDTTSTVSDDRLTWGIANDLSLSEESGISQSQSSFSVLRDIPALVQSGTGTNKGPGVEEIISVADNKSQTSLDTCESVSEQLPSSEKFRIEQEKVFAQLANRPFVLTTTTTNSEKTDNMSVSFNMTTSSSVSSKLSENVASPSEYSDNSSMVLGTKTSESQTPDNFLNDDHHHSPENINLCPSNSNFQNCNNLSNNEKKNFDLIQSTSSQPCHELNDETKNDKLIAQEKHLDRIESSEKLTLADQFFTSGKNTSNVENRKREKKENSDYSSTTEHLTYGPPSGSSLLSSQPSSDYSSMSNQTLKQQIQDFSDHWPLHKTPESMVNLAVCKNYGLCVDANDQVYYSDLSGLALNWILLDFKASAISVSYDGSVVWLMHKKSVHRLKNHSEKNPISNETEEISSNALAFAVDQKTNDGYIITPNGKIMHYRHSVDDDNDNNQEEEIFCHHFVTDIVCWNGTIVVLTENQQLLYKSSSDKSFKNLSTPKPHINSISMGPDNLLWIVDEKNLIYFSDNYFEDNSLWWQIQISDYIFSNSSATFQNLYSKIKLNSLKGNVHCKNTYITSNENSIWIYEKFASTTRINKTDFTGYKWDEIFSKPAMSTIPWQAICAEGVFEDKGHVWLLLTDGNIFCHSPNSNDFQAISVPCDDDVICLASSTDTLWVLSESGRLYSRLGLSESNLFGNSWRELKLPQIDNLKLVWVSCGCDVAWGCDVLGRTFITIGSPHHMATNIFDAAWLEVEGKPKGVHFKKVFVGPQLYMVWALDSKGNLFVREGIFSHYQIGTSWVYVGGIEAIHVSISGTSVWALGTDGRIYRRCGISDKNYIGDFWKSIPGDFKMMTSSFTDDLWGVTQENKIMKLEYYIKTLDKKDGNGKEIQSEDVSWDVPLKANLKLLA</sequence>
<feature type="compositionally biased region" description="Basic and acidic residues" evidence="1">
    <location>
        <begin position="778"/>
        <end position="788"/>
    </location>
</feature>
<dbReference type="SMART" id="SM00706">
    <property type="entry name" value="TECPR"/>
    <property type="match status" value="8"/>
</dbReference>
<dbReference type="eggNOG" id="KOG3669">
    <property type="taxonomic scope" value="Eukaryota"/>
</dbReference>
<feature type="region of interest" description="Disordered" evidence="1">
    <location>
        <begin position="649"/>
        <end position="701"/>
    </location>
</feature>
<dbReference type="STRING" id="121224.E0VL17"/>
<dbReference type="VEuPathDB" id="VectorBase:PHUM278630"/>
<dbReference type="SUPFAM" id="SSF50978">
    <property type="entry name" value="WD40 repeat-like"/>
    <property type="match status" value="1"/>
</dbReference>
<feature type="region of interest" description="Disordered" evidence="1">
    <location>
        <begin position="771"/>
        <end position="820"/>
    </location>
</feature>